<sequence>MGSNEQPTDIDISDYSHADYDFEKILGQGAQGVVFQLRHKRTKEHFALKMNLQGKTDVNEEISKMSYIAKTEVYQRLKGVPHQMHLPLISGDSGIYIQK</sequence>
<dbReference type="Gene3D" id="3.30.200.20">
    <property type="entry name" value="Phosphorylase Kinase, domain 1"/>
    <property type="match status" value="1"/>
</dbReference>
<evidence type="ECO:0008006" key="3">
    <source>
        <dbReference type="Google" id="ProtNLM"/>
    </source>
</evidence>
<dbReference type="EMBL" id="RRYP01004332">
    <property type="protein sequence ID" value="TNV82956.1"/>
    <property type="molecule type" value="Genomic_DNA"/>
</dbReference>
<dbReference type="Proteomes" id="UP000785679">
    <property type="component" value="Unassembled WGS sequence"/>
</dbReference>
<dbReference type="OrthoDB" id="8693905at2759"/>
<reference evidence="1" key="1">
    <citation type="submission" date="2019-06" db="EMBL/GenBank/DDBJ databases">
        <authorList>
            <person name="Zheng W."/>
        </authorList>
    </citation>
    <scope>NUCLEOTIDE SEQUENCE</scope>
    <source>
        <strain evidence="1">QDHG01</strain>
    </source>
</reference>
<organism evidence="1 2">
    <name type="scientific">Halteria grandinella</name>
    <dbReference type="NCBI Taxonomy" id="5974"/>
    <lineage>
        <taxon>Eukaryota</taxon>
        <taxon>Sar</taxon>
        <taxon>Alveolata</taxon>
        <taxon>Ciliophora</taxon>
        <taxon>Intramacronucleata</taxon>
        <taxon>Spirotrichea</taxon>
        <taxon>Stichotrichia</taxon>
        <taxon>Sporadotrichida</taxon>
        <taxon>Halteriidae</taxon>
        <taxon>Halteria</taxon>
    </lineage>
</organism>
<protein>
    <recommendedName>
        <fullName evidence="3">Protein kinase domain-containing protein</fullName>
    </recommendedName>
</protein>
<proteinExistence type="predicted"/>
<dbReference type="AlphaFoldDB" id="A0A8J8T657"/>
<keyword evidence="2" id="KW-1185">Reference proteome</keyword>
<evidence type="ECO:0000313" key="1">
    <source>
        <dbReference type="EMBL" id="TNV82956.1"/>
    </source>
</evidence>
<name>A0A8J8T657_HALGN</name>
<comment type="caution">
    <text evidence="1">The sequence shown here is derived from an EMBL/GenBank/DDBJ whole genome shotgun (WGS) entry which is preliminary data.</text>
</comment>
<gene>
    <name evidence="1" type="ORF">FGO68_gene11165</name>
</gene>
<accession>A0A8J8T657</accession>
<dbReference type="InterPro" id="IPR011009">
    <property type="entry name" value="Kinase-like_dom_sf"/>
</dbReference>
<dbReference type="SUPFAM" id="SSF56112">
    <property type="entry name" value="Protein kinase-like (PK-like)"/>
    <property type="match status" value="1"/>
</dbReference>
<evidence type="ECO:0000313" key="2">
    <source>
        <dbReference type="Proteomes" id="UP000785679"/>
    </source>
</evidence>